<protein>
    <recommendedName>
        <fullName evidence="4">SprT-like domain-containing protein</fullName>
    </recommendedName>
</protein>
<sequence>MVSLEDGTQTIIVPVIGLKKSQSEIWEQKLYIYNQGTNNYKALVFEIYPDRNASVAQQSIEGNDFTGFISTWDLKTGLIRAAEFKNNQIVQSGGITVKSKATGKMKNLTPPCFDEEGNCAGGGDSDPVPLREVIIKSSSNSNAGGNNGYENLSFSGGGSSYNGNYTNSFVTYGGGGGSNNTNNSSNTENCGKGYIKKLGKCVSIASVIEERIKDSLDPCPKAVLEKLKNATVCDIKMLIERFKKSNSIYNINIISQVPSTMAPAATKKESVNNYTIYISTDYVDKTNLFIAASILHETIHAYFMSLFDEYHNGTPSNSNIYNDYVYLFNFYVTKNIPESVNSYDVHHQQMATDYVDAIARSLEEYQTGIAVPSTSKPNQIYSDLAWGGLSDAPVFNTDVLTDDDRERIINRYSSEQTGHSAGEGKNAQTPIGKKCN</sequence>
<dbReference type="EMBL" id="QJHL01000002">
    <property type="protein sequence ID" value="PXY45225.1"/>
    <property type="molecule type" value="Genomic_DNA"/>
</dbReference>
<dbReference type="OrthoDB" id="1450227at2"/>
<accession>A0A2V4C222</accession>
<reference evidence="2 3" key="1">
    <citation type="submission" date="2018-05" db="EMBL/GenBank/DDBJ databases">
        <title>Flavobacterium sp. strain IMCC34758, incomplete genome.</title>
        <authorList>
            <person name="Joung Y."/>
        </authorList>
    </citation>
    <scope>NUCLEOTIDE SEQUENCE [LARGE SCALE GENOMIC DNA]</scope>
    <source>
        <strain evidence="2 3">IMCC34758</strain>
    </source>
</reference>
<dbReference type="RefSeq" id="WP_110346731.1">
    <property type="nucleotide sequence ID" value="NZ_QJHL01000002.1"/>
</dbReference>
<evidence type="ECO:0000313" key="3">
    <source>
        <dbReference type="Proteomes" id="UP000247681"/>
    </source>
</evidence>
<evidence type="ECO:0000256" key="1">
    <source>
        <dbReference type="SAM" id="MobiDB-lite"/>
    </source>
</evidence>
<evidence type="ECO:0000313" key="2">
    <source>
        <dbReference type="EMBL" id="PXY45225.1"/>
    </source>
</evidence>
<proteinExistence type="predicted"/>
<name>A0A2V4C222_9FLAO</name>
<evidence type="ECO:0008006" key="4">
    <source>
        <dbReference type="Google" id="ProtNLM"/>
    </source>
</evidence>
<dbReference type="Proteomes" id="UP000247681">
    <property type="component" value="Unassembled WGS sequence"/>
</dbReference>
<dbReference type="AlphaFoldDB" id="A0A2V4C222"/>
<feature type="region of interest" description="Disordered" evidence="1">
    <location>
        <begin position="412"/>
        <end position="436"/>
    </location>
</feature>
<keyword evidence="3" id="KW-1185">Reference proteome</keyword>
<gene>
    <name evidence="2" type="ORF">DMB68_11055</name>
</gene>
<organism evidence="2 3">
    <name type="scientific">Flavobacterium hydrophilum</name>
    <dbReference type="NCBI Taxonomy" id="2211445"/>
    <lineage>
        <taxon>Bacteria</taxon>
        <taxon>Pseudomonadati</taxon>
        <taxon>Bacteroidota</taxon>
        <taxon>Flavobacteriia</taxon>
        <taxon>Flavobacteriales</taxon>
        <taxon>Flavobacteriaceae</taxon>
        <taxon>Flavobacterium</taxon>
    </lineage>
</organism>
<comment type="caution">
    <text evidence="2">The sequence shown here is derived from an EMBL/GenBank/DDBJ whole genome shotgun (WGS) entry which is preliminary data.</text>
</comment>